<keyword evidence="3 4" id="KW-0175">Coiled coil</keyword>
<dbReference type="STRING" id="27342.A0A0H2S527"/>
<feature type="coiled-coil region" evidence="4">
    <location>
        <begin position="1"/>
        <end position="131"/>
    </location>
</feature>
<proteinExistence type="predicted"/>
<dbReference type="GO" id="GO:0007030">
    <property type="term" value="P:Golgi organization"/>
    <property type="evidence" value="ECO:0007669"/>
    <property type="project" value="TreeGrafter"/>
</dbReference>
<comment type="subcellular location">
    <subcellularLocation>
        <location evidence="1">Golgi apparatus</location>
    </subcellularLocation>
</comment>
<name>A0A0H2S527_9AGAM</name>
<evidence type="ECO:0000256" key="5">
    <source>
        <dbReference type="SAM" id="MobiDB-lite"/>
    </source>
</evidence>
<feature type="compositionally biased region" description="Low complexity" evidence="5">
    <location>
        <begin position="344"/>
        <end position="360"/>
    </location>
</feature>
<organism evidence="7 8">
    <name type="scientific">Schizopora paradoxa</name>
    <dbReference type="NCBI Taxonomy" id="27342"/>
    <lineage>
        <taxon>Eukaryota</taxon>
        <taxon>Fungi</taxon>
        <taxon>Dikarya</taxon>
        <taxon>Basidiomycota</taxon>
        <taxon>Agaricomycotina</taxon>
        <taxon>Agaricomycetes</taxon>
        <taxon>Hymenochaetales</taxon>
        <taxon>Schizoporaceae</taxon>
        <taxon>Schizopora</taxon>
    </lineage>
</organism>
<dbReference type="PANTHER" id="PTHR18921:SF2">
    <property type="entry name" value="THYROID RECEPTOR-INTERACTING PROTEIN 11"/>
    <property type="match status" value="1"/>
</dbReference>
<evidence type="ECO:0000256" key="1">
    <source>
        <dbReference type="ARBA" id="ARBA00004555"/>
    </source>
</evidence>
<sequence length="398" mass="45256">MLYAQEELDRREQAIQQLSAQNDDLQQTIETLQSEVITSNSEAERASRELVNLRSRALEESSEEALTRERELREIQLELEHCRTERDDWEREALEGRVAVDEAKSSLASLKRELDSEREFRQKDKRDLELEREKSQNLQSVLEDFQAGKDHELREAVRDRDAQISEITQLLAEYKHRAHSAEMQLEENSSDSSRTVELEKQVKEKSVLIEKLRHEAVIMNEHLMEALRRLRKSSTDNNVDRRLVTNVLLQFLTTPRADVKRFEMLGLLATILSWNDVEREKAGLQKSSQPSGRSSGGRTVSASHSKGKGMDLENSDETESFSQRWVEFLLKESNDSSSPPIPQSPTRSSSNSSLPGSPRSTQGSPIPQRTSRLASFTSLAMASSPNLAPSRTTQNSNP</sequence>
<dbReference type="InterPro" id="IPR019459">
    <property type="entry name" value="GRAB"/>
</dbReference>
<feature type="region of interest" description="Disordered" evidence="5">
    <location>
        <begin position="282"/>
        <end position="318"/>
    </location>
</feature>
<feature type="domain" description="GRIP" evidence="6">
    <location>
        <begin position="234"/>
        <end position="285"/>
    </location>
</feature>
<accession>A0A0H2S527</accession>
<dbReference type="EMBL" id="KQ085887">
    <property type="protein sequence ID" value="KLO19355.1"/>
    <property type="molecule type" value="Genomic_DNA"/>
</dbReference>
<dbReference type="AlphaFoldDB" id="A0A0H2S527"/>
<dbReference type="Proteomes" id="UP000053477">
    <property type="component" value="Unassembled WGS sequence"/>
</dbReference>
<feature type="compositionally biased region" description="Polar residues" evidence="5">
    <location>
        <begin position="361"/>
        <end position="398"/>
    </location>
</feature>
<dbReference type="GO" id="GO:0006888">
    <property type="term" value="P:endoplasmic reticulum to Golgi vesicle-mediated transport"/>
    <property type="evidence" value="ECO:0007669"/>
    <property type="project" value="TreeGrafter"/>
</dbReference>
<dbReference type="PROSITE" id="PS50913">
    <property type="entry name" value="GRIP"/>
    <property type="match status" value="1"/>
</dbReference>
<feature type="region of interest" description="Disordered" evidence="5">
    <location>
        <begin position="331"/>
        <end position="398"/>
    </location>
</feature>
<evidence type="ECO:0000256" key="3">
    <source>
        <dbReference type="ARBA" id="ARBA00023054"/>
    </source>
</evidence>
<evidence type="ECO:0000313" key="8">
    <source>
        <dbReference type="Proteomes" id="UP000053477"/>
    </source>
</evidence>
<dbReference type="InterPro" id="IPR000237">
    <property type="entry name" value="GRIP_dom"/>
</dbReference>
<evidence type="ECO:0000256" key="4">
    <source>
        <dbReference type="SAM" id="Coils"/>
    </source>
</evidence>
<protein>
    <recommendedName>
        <fullName evidence="6">GRIP domain-containing protein</fullName>
    </recommendedName>
</protein>
<dbReference type="OrthoDB" id="425925at2759"/>
<keyword evidence="8" id="KW-1185">Reference proteome</keyword>
<dbReference type="InParanoid" id="A0A0H2S527"/>
<dbReference type="Pfam" id="PF10375">
    <property type="entry name" value="GRAB"/>
    <property type="match status" value="1"/>
</dbReference>
<dbReference type="FunCoup" id="A0A0H2S527">
    <property type="interactions" value="87"/>
</dbReference>
<reference evidence="7 8" key="1">
    <citation type="submission" date="2015-04" db="EMBL/GenBank/DDBJ databases">
        <title>Complete genome sequence of Schizopora paradoxa KUC8140, a cosmopolitan wood degrader in East Asia.</title>
        <authorList>
            <consortium name="DOE Joint Genome Institute"/>
            <person name="Min B."/>
            <person name="Park H."/>
            <person name="Jang Y."/>
            <person name="Kim J.-J."/>
            <person name="Kim K.H."/>
            <person name="Pangilinan J."/>
            <person name="Lipzen A."/>
            <person name="Riley R."/>
            <person name="Grigoriev I.V."/>
            <person name="Spatafora J.W."/>
            <person name="Choi I.-G."/>
        </authorList>
    </citation>
    <scope>NUCLEOTIDE SEQUENCE [LARGE SCALE GENOMIC DNA]</scope>
    <source>
        <strain evidence="7 8">KUC8140</strain>
    </source>
</reference>
<evidence type="ECO:0000256" key="2">
    <source>
        <dbReference type="ARBA" id="ARBA00023034"/>
    </source>
</evidence>
<dbReference type="PANTHER" id="PTHR18921">
    <property type="entry name" value="MYOSIN HEAVY CHAIN - RELATED"/>
    <property type="match status" value="1"/>
</dbReference>
<dbReference type="GO" id="GO:0031267">
    <property type="term" value="F:small GTPase binding"/>
    <property type="evidence" value="ECO:0007669"/>
    <property type="project" value="TreeGrafter"/>
</dbReference>
<gene>
    <name evidence="7" type="ORF">SCHPADRAFT_818406</name>
</gene>
<keyword evidence="2" id="KW-0333">Golgi apparatus</keyword>
<dbReference type="GO" id="GO:0005794">
    <property type="term" value="C:Golgi apparatus"/>
    <property type="evidence" value="ECO:0007669"/>
    <property type="project" value="UniProtKB-SubCell"/>
</dbReference>
<evidence type="ECO:0000313" key="7">
    <source>
        <dbReference type="EMBL" id="KLO19355.1"/>
    </source>
</evidence>
<evidence type="ECO:0000259" key="6">
    <source>
        <dbReference type="PROSITE" id="PS50913"/>
    </source>
</evidence>